<dbReference type="AlphaFoldDB" id="A0A7I8J3X3"/>
<dbReference type="InterPro" id="IPR020864">
    <property type="entry name" value="MACPF"/>
</dbReference>
<feature type="domain" description="MACPF" evidence="1">
    <location>
        <begin position="1"/>
        <end position="308"/>
    </location>
</feature>
<dbReference type="GO" id="GO:0009626">
    <property type="term" value="P:plant-type hypersensitive response"/>
    <property type="evidence" value="ECO:0007669"/>
    <property type="project" value="TreeGrafter"/>
</dbReference>
<dbReference type="EMBL" id="CACRZD030000009">
    <property type="protein sequence ID" value="CAA6664761.1"/>
    <property type="molecule type" value="Genomic_DNA"/>
</dbReference>
<gene>
    <name evidence="2" type="ORF">SI7747_09011150</name>
</gene>
<reference evidence="2 3" key="1">
    <citation type="submission" date="2019-12" db="EMBL/GenBank/DDBJ databases">
        <authorList>
            <person name="Scholz U."/>
            <person name="Mascher M."/>
            <person name="Fiebig A."/>
        </authorList>
    </citation>
    <scope>NUCLEOTIDE SEQUENCE</scope>
</reference>
<dbReference type="PANTHER" id="PTHR33199">
    <property type="entry name" value="MACPF DOMAIN-CONTAINING PROTEIN CAD1"/>
    <property type="match status" value="1"/>
</dbReference>
<evidence type="ECO:0000313" key="2">
    <source>
        <dbReference type="EMBL" id="CAA2625381.1"/>
    </source>
</evidence>
<proteinExistence type="predicted"/>
<evidence type="ECO:0000313" key="3">
    <source>
        <dbReference type="Proteomes" id="UP001189122"/>
    </source>
</evidence>
<dbReference type="InterPro" id="IPR044663">
    <property type="entry name" value="CAD1/NSL1-like"/>
</dbReference>
<dbReference type="GO" id="GO:0005886">
    <property type="term" value="C:plasma membrane"/>
    <property type="evidence" value="ECO:0007669"/>
    <property type="project" value="TreeGrafter"/>
</dbReference>
<evidence type="ECO:0000259" key="1">
    <source>
        <dbReference type="PROSITE" id="PS51412"/>
    </source>
</evidence>
<dbReference type="EMBL" id="LR743596">
    <property type="protein sequence ID" value="CAA2625381.1"/>
    <property type="molecule type" value="Genomic_DNA"/>
</dbReference>
<dbReference type="PROSITE" id="PS51412">
    <property type="entry name" value="MACPF_2"/>
    <property type="match status" value="1"/>
</dbReference>
<accession>A0A7I8J3X3</accession>
<dbReference type="Proteomes" id="UP001189122">
    <property type="component" value="Unassembled WGS sequence"/>
</dbReference>
<organism evidence="2">
    <name type="scientific">Spirodela intermedia</name>
    <name type="common">Intermediate duckweed</name>
    <dbReference type="NCBI Taxonomy" id="51605"/>
    <lineage>
        <taxon>Eukaryota</taxon>
        <taxon>Viridiplantae</taxon>
        <taxon>Streptophyta</taxon>
        <taxon>Embryophyta</taxon>
        <taxon>Tracheophyta</taxon>
        <taxon>Spermatophyta</taxon>
        <taxon>Magnoliopsida</taxon>
        <taxon>Liliopsida</taxon>
        <taxon>Araceae</taxon>
        <taxon>Lemnoideae</taxon>
        <taxon>Spirodela</taxon>
    </lineage>
</organism>
<sequence>MGEEVVERALKCLGRGFDVTRDFRAKYCKGKESLVLLRKETRELQVPGFGTVHGVSVDIKCDKGERTRYRSDVLEFSQELAGREDPLGALQLDVLLQRWRLGRDAAQTKCLALDGFYISLFNLRIDRSSFTLADHVSDAVPSAWDPTALTRFIENYGTHVIVGLSAGGQDVVAVRQEKSSSLPPSEIKEHLDMLGDQLFTGSCMLPSLQMKAKENRPKVPEAFNVFTPQPVLPEGFTSISTKSRRDTSVSSHCEWLPTVSSMPDVINFTLLPITFLLKDVPGKGSYPTPSTSTFAVHKPSIADLEYFLEFQCHRAWAPMLNDHPLGPVVVGRRPVTGMRLHLEGKKNDRLAVHLQHISTAPSFLGVEGQMRWRGSEDIPDGGYNEAVKWKMFSHVCTAPVKYDPRWGSGAFIVAGAQLHAVARESGNMLHLRLLFAEVPGYKIRRSTWERSGPQSSQLSQRLGVFSAISCAERDTPVAVVIDSARLLKFVDTAELCKGPQDSPGFWLVTGARLAMHLGKICLHVKFSLLTSC</sequence>
<dbReference type="Pfam" id="PF01823">
    <property type="entry name" value="MACPF"/>
    <property type="match status" value="1"/>
</dbReference>
<dbReference type="PANTHER" id="PTHR33199:SF4">
    <property type="entry name" value="OS02G0736300 PROTEIN"/>
    <property type="match status" value="1"/>
</dbReference>
<dbReference type="GO" id="GO:2000031">
    <property type="term" value="P:regulation of salicylic acid mediated signaling pathway"/>
    <property type="evidence" value="ECO:0007669"/>
    <property type="project" value="InterPro"/>
</dbReference>
<keyword evidence="3" id="KW-1185">Reference proteome</keyword>
<name>A0A7I8J3X3_SPIIN</name>
<protein>
    <recommendedName>
        <fullName evidence="1">MACPF domain-containing protein</fullName>
    </recommendedName>
</protein>